<dbReference type="Pfam" id="PF00644">
    <property type="entry name" value="PARP"/>
    <property type="match status" value="1"/>
</dbReference>
<keyword evidence="9" id="KW-1185">Reference proteome</keyword>
<feature type="region of interest" description="Disordered" evidence="6">
    <location>
        <begin position="1448"/>
        <end position="1476"/>
    </location>
</feature>
<name>A0AA36IGA6_9DINO</name>
<dbReference type="InterPro" id="IPR002589">
    <property type="entry name" value="Macro_dom"/>
</dbReference>
<dbReference type="PROSITE" id="PS51154">
    <property type="entry name" value="MACRO"/>
    <property type="match status" value="1"/>
</dbReference>
<organism evidence="8 9">
    <name type="scientific">Effrenium voratum</name>
    <dbReference type="NCBI Taxonomy" id="2562239"/>
    <lineage>
        <taxon>Eukaryota</taxon>
        <taxon>Sar</taxon>
        <taxon>Alveolata</taxon>
        <taxon>Dinophyceae</taxon>
        <taxon>Suessiales</taxon>
        <taxon>Symbiodiniaceae</taxon>
        <taxon>Effrenium</taxon>
    </lineage>
</organism>
<reference evidence="8" key="1">
    <citation type="submission" date="2023-08" db="EMBL/GenBank/DDBJ databases">
        <authorList>
            <person name="Chen Y."/>
            <person name="Shah S."/>
            <person name="Dougan E. K."/>
            <person name="Thang M."/>
            <person name="Chan C."/>
        </authorList>
    </citation>
    <scope>NUCLEOTIDE SEQUENCE</scope>
</reference>
<dbReference type="SUPFAM" id="SSF52949">
    <property type="entry name" value="Macro domain-like"/>
    <property type="match status" value="1"/>
</dbReference>
<evidence type="ECO:0000256" key="1">
    <source>
        <dbReference type="ARBA" id="ARBA00004123"/>
    </source>
</evidence>
<dbReference type="Pfam" id="PF01661">
    <property type="entry name" value="Macro"/>
    <property type="match status" value="1"/>
</dbReference>
<dbReference type="PANTHER" id="PTHR14453:SF67">
    <property type="entry name" value="POLY [ADP-RIBOSE] POLYMERASE"/>
    <property type="match status" value="1"/>
</dbReference>
<dbReference type="InterPro" id="IPR052056">
    <property type="entry name" value="Mono-ARTD/PARP"/>
</dbReference>
<dbReference type="PANTHER" id="PTHR14453">
    <property type="entry name" value="PARP/ZINC FINGER CCCH TYPE DOMAIN CONTAINING PROTEIN"/>
    <property type="match status" value="1"/>
</dbReference>
<keyword evidence="5" id="KW-0539">Nucleus</keyword>
<keyword evidence="2" id="KW-0328">Glycosyltransferase</keyword>
<dbReference type="SMART" id="SM00506">
    <property type="entry name" value="A1pp"/>
    <property type="match status" value="1"/>
</dbReference>
<dbReference type="Proteomes" id="UP001178507">
    <property type="component" value="Unassembled WGS sequence"/>
</dbReference>
<gene>
    <name evidence="8" type="ORF">EVOR1521_LOCUS12640</name>
</gene>
<dbReference type="InterPro" id="IPR012317">
    <property type="entry name" value="Poly(ADP-ribose)pol_cat_dom"/>
</dbReference>
<sequence>MVKLSVTVVDGILGELTPQQVTDWAKVQGIALSVEKRDFDQWTFSAAEEKPEAIRKMLQRQEAGMLNPCSNKRIHIVVERAKPQVSARVPHQPINQVTDPDSIVAQIWASLQLRLSFKGTVADSFLFELESAEPEHLNRLLSLKTVYGEDQYGEDVFVSFMPYTAAQAWSVPGEGMPPPPPPPPPPSYGYGGASYAATSSQKEAQPMVVTHIEIYHDGENCPIPDAEMVTDADGAWVMETTGFKKVPKIKPGKARLIQFEVLKEKLLRRLVECVEGPTVAAAKDLTGLSFNWHFVMSFDKKGIEKWRPHVALKNNMIACGVNFVDPGTKDGAVDVKLKELLNKAERRWTHVDEDEKKGLLCVLIAGDCDYGDNVRQLRKYGPCSPGVQVCIVYSKNAPAKAAFLQHVPQAMIVDEWSQIVENSRLAGEEAHEGDDRWLKIQPPKMKFLRIMNRMPEFEQKLQGVHPAFSLNSSPGWLEIVADPSATTEHILRARHVISGLLEDIVQDGALSVKGFTPTQLHADAKLQNLAQMRRVCLFIPGLGAAKSKAAGKAPEAGMASPPAVTLRANQLFVWMNGRFDYTVAKDLCWQVSSVAIHQFQQVGSYCVATIDLIRHKHDLLIQAKAKLLQLKRTDIAFSDKPFTPETSTGSKVIQMQMKHPTLWKADDVEKLKKRNRLTFEFQEEARVYKDYASRVVSCTPSERARMLGCTEKNVSFKDRVGKAISVGSAEASSVASGPSARATAILVYEKGNEGEVAQVESYIKDLSIETEEVFLLTETKQLQFAEYQLLNCTWPRIEARLRRFGLQDVAKEDGTKPVALLTGKAADVQEACNWLKEKVETIQVLKEDFGQQKFQNWLDAVKTYVKSVIRGRSRSSMPEADDSPASSDEGSFMGYSISGSVVKLACFPEDLEEAKDLMEEIKSFCQAYDEQWWQMPSLPVERKSQVERIFWKSDFTHTLKQTFNLSRDPTWWKHSLELCGRTEDVAAAVDSLSAQCAADERAQFAAKILPALSWLLFKDKDRFMRLRQQLVDSHPGSKLFLSTGKLTVQCRKSLLQGAQDWLEKAMQALDQGLERKTMQLSENELDFLKNLEGERILRQIVKIPAWHDFLQEEQSLMAHCRLPNGCDLELRHGDILSSNLGIRALVNSANEQLLTLQVGGIAAKIKAQGGPALVEECRQILAERQVNVTEVAVTDAHALKSAGFEKIFHAVPPVYKATQQAAREMEATVLSILMEVRKADIDSVVLPALGAGIFGWQDASSTLTERVLRALAFWGENESASASPKRVVIMDTNKKILKEFVNALDNFDDMEEQPHSPVPRQEPVFHPPSHPQYLWVYDCSDTGRGWVAYDYDQASQLDAAFEGGEGRAPLFGDRSGKPSDSAHIEPGNTFATYEVDFSQRGADHCAKQYNTKSRYSRKVQALPLGSVEEAVQKLPMYKEQYDARKKSHEEALKEWRDEASSGQSSAPRPPKLHRASSLRRIFSKVSSEATSSASGLQLTGFDPLATKAEKLITKHLQTAREKTAPMRITLGAGETFQEAVANFEDFVARRGHVQLKVETQEDSLVLNVLGKTNLSTAQSEFHAWDRDRAWRARDQLLEQNQVRYPSEWGATDAESPPSFQEVTDPAELEKVRQLMFGETGLGQKQAVWHKQIVKVERVVNPILWIRYFGFCRVLVQNPRNKDKGINEVWVKHGTGSTDPKTICQGELGLAFNYSRESGNFYGKALYTAENAAYVDPGYAYSGSGNSQMLLCKFAAGTVCQFSSPQTGLLSTPEGFDSVRGPVRGDMQALMSYQSYQVYPFYLVTFSP</sequence>
<dbReference type="GO" id="GO:0005737">
    <property type="term" value="C:cytoplasm"/>
    <property type="evidence" value="ECO:0007669"/>
    <property type="project" value="TreeGrafter"/>
</dbReference>
<comment type="subcellular location">
    <subcellularLocation>
        <location evidence="1">Nucleus</location>
    </subcellularLocation>
</comment>
<dbReference type="Gene3D" id="3.40.220.10">
    <property type="entry name" value="Leucine Aminopeptidase, subunit E, domain 1"/>
    <property type="match status" value="1"/>
</dbReference>
<dbReference type="GO" id="GO:0003950">
    <property type="term" value="F:NAD+ poly-ADP-ribosyltransferase activity"/>
    <property type="evidence" value="ECO:0007669"/>
    <property type="project" value="InterPro"/>
</dbReference>
<dbReference type="EMBL" id="CAUJNA010001339">
    <property type="protein sequence ID" value="CAJ1386213.1"/>
    <property type="molecule type" value="Genomic_DNA"/>
</dbReference>
<evidence type="ECO:0000313" key="9">
    <source>
        <dbReference type="Proteomes" id="UP001178507"/>
    </source>
</evidence>
<dbReference type="GO" id="GO:0003714">
    <property type="term" value="F:transcription corepressor activity"/>
    <property type="evidence" value="ECO:0007669"/>
    <property type="project" value="TreeGrafter"/>
</dbReference>
<evidence type="ECO:0000259" key="7">
    <source>
        <dbReference type="PROSITE" id="PS51154"/>
    </source>
</evidence>
<dbReference type="GO" id="GO:0005634">
    <property type="term" value="C:nucleus"/>
    <property type="evidence" value="ECO:0007669"/>
    <property type="project" value="UniProtKB-SubCell"/>
</dbReference>
<comment type="caution">
    <text evidence="8">The sequence shown here is derived from an EMBL/GenBank/DDBJ whole genome shotgun (WGS) entry which is preliminary data.</text>
</comment>
<feature type="domain" description="Macro" evidence="7">
    <location>
        <begin position="1115"/>
        <end position="1308"/>
    </location>
</feature>
<evidence type="ECO:0000256" key="3">
    <source>
        <dbReference type="ARBA" id="ARBA00022679"/>
    </source>
</evidence>
<evidence type="ECO:0000256" key="2">
    <source>
        <dbReference type="ARBA" id="ARBA00022676"/>
    </source>
</evidence>
<dbReference type="InterPro" id="IPR043472">
    <property type="entry name" value="Macro_dom-like"/>
</dbReference>
<evidence type="ECO:0000256" key="4">
    <source>
        <dbReference type="ARBA" id="ARBA00023027"/>
    </source>
</evidence>
<evidence type="ECO:0000313" key="8">
    <source>
        <dbReference type="EMBL" id="CAJ1386213.1"/>
    </source>
</evidence>
<evidence type="ECO:0000256" key="6">
    <source>
        <dbReference type="SAM" id="MobiDB-lite"/>
    </source>
</evidence>
<dbReference type="SUPFAM" id="SSF56399">
    <property type="entry name" value="ADP-ribosylation"/>
    <property type="match status" value="1"/>
</dbReference>
<feature type="compositionally biased region" description="Basic and acidic residues" evidence="6">
    <location>
        <begin position="1448"/>
        <end position="1459"/>
    </location>
</feature>
<protein>
    <recommendedName>
        <fullName evidence="7">Macro domain-containing protein</fullName>
    </recommendedName>
</protein>
<proteinExistence type="predicted"/>
<evidence type="ECO:0000256" key="5">
    <source>
        <dbReference type="ARBA" id="ARBA00023242"/>
    </source>
</evidence>
<dbReference type="GO" id="GO:0010629">
    <property type="term" value="P:negative regulation of gene expression"/>
    <property type="evidence" value="ECO:0007669"/>
    <property type="project" value="TreeGrafter"/>
</dbReference>
<keyword evidence="4" id="KW-0520">NAD</keyword>
<dbReference type="Gene3D" id="3.90.228.10">
    <property type="match status" value="1"/>
</dbReference>
<keyword evidence="3" id="KW-0808">Transferase</keyword>
<accession>A0AA36IGA6</accession>